<dbReference type="EMBL" id="JAPEUY010000003">
    <property type="protein sequence ID" value="KAJ4374890.1"/>
    <property type="molecule type" value="Genomic_DNA"/>
</dbReference>
<sequence>MSTPPETLEKPTARFMMDGIIHNLARKQRQKPYQSQKKASLPQEHRSPGLDQPTSASDESPENLTLDYFTISPSERTRKGILKSPTVHFPEEIAAVPQPPTLFDPAIEADEYLNEAAYKLYTKFIDELSEFVDLQGKVTRMRLAVQERRQELKRLRERVFKCDMHLIDHLRQFAASCIPFNDPKFTAYFEASQAARDLVGPLEAEYEPLEIVLGAEEHKLTEKYASIESRFEHFFRLNATSSTKQSIPSKIEYEPSTAPSASGDQDLYGNDPRDPDLFHGAFIGDNVGVGQLPLRAGELPSKTGSHRDIQDLSQMPHFSSEAQDPSKGLRSSATLDETVEGDVPTELLGIVSLESEPRDRRISHSLKGVDSHTLFEIYDYPSSLPEDLLIDSALQEGDSLLLQDEDIRVQSTLSNYLISFNSTRDRVNRWLLHQLRISLREVCALRREVTFHAPDVLLWTTLALDEWSNDVLGHGQSYHQGSIEDESDSHLPHTSQNATFPDNSSRIKEPSAQYSLRPSSDSIPVKASSISD</sequence>
<accession>A0A9W8YD81</accession>
<feature type="compositionally biased region" description="Polar residues" evidence="1">
    <location>
        <begin position="512"/>
        <end position="532"/>
    </location>
</feature>
<gene>
    <name evidence="2" type="ORF">N0V83_001968</name>
</gene>
<feature type="region of interest" description="Disordered" evidence="1">
    <location>
        <begin position="246"/>
        <end position="275"/>
    </location>
</feature>
<keyword evidence="3" id="KW-1185">Reference proteome</keyword>
<feature type="region of interest" description="Disordered" evidence="1">
    <location>
        <begin position="478"/>
        <end position="532"/>
    </location>
</feature>
<evidence type="ECO:0000313" key="3">
    <source>
        <dbReference type="Proteomes" id="UP001140560"/>
    </source>
</evidence>
<feature type="compositionally biased region" description="Polar residues" evidence="1">
    <location>
        <begin position="492"/>
        <end position="504"/>
    </location>
</feature>
<organism evidence="2 3">
    <name type="scientific">Neocucurbitaria cava</name>
    <dbReference type="NCBI Taxonomy" id="798079"/>
    <lineage>
        <taxon>Eukaryota</taxon>
        <taxon>Fungi</taxon>
        <taxon>Dikarya</taxon>
        <taxon>Ascomycota</taxon>
        <taxon>Pezizomycotina</taxon>
        <taxon>Dothideomycetes</taxon>
        <taxon>Pleosporomycetidae</taxon>
        <taxon>Pleosporales</taxon>
        <taxon>Pleosporineae</taxon>
        <taxon>Cucurbitariaceae</taxon>
        <taxon>Neocucurbitaria</taxon>
    </lineage>
</organism>
<name>A0A9W8YD81_9PLEO</name>
<protein>
    <submittedName>
        <fullName evidence="2">Uncharacterized protein</fullName>
    </submittedName>
</protein>
<proteinExistence type="predicted"/>
<dbReference type="Proteomes" id="UP001140560">
    <property type="component" value="Unassembled WGS sequence"/>
</dbReference>
<reference evidence="2" key="1">
    <citation type="submission" date="2022-10" db="EMBL/GenBank/DDBJ databases">
        <title>Tapping the CABI collections for fungal endophytes: first genome assemblies for Collariella, Neodidymelliopsis, Ascochyta clinopodiicola, Didymella pomorum, Didymosphaeria variabile, Neocosmospora piperis and Neocucurbitaria cava.</title>
        <authorList>
            <person name="Hill R."/>
        </authorList>
    </citation>
    <scope>NUCLEOTIDE SEQUENCE</scope>
    <source>
        <strain evidence="2">IMI 356814</strain>
    </source>
</reference>
<dbReference type="OrthoDB" id="3553547at2759"/>
<evidence type="ECO:0000313" key="2">
    <source>
        <dbReference type="EMBL" id="KAJ4374890.1"/>
    </source>
</evidence>
<dbReference type="AlphaFoldDB" id="A0A9W8YD81"/>
<comment type="caution">
    <text evidence="2">The sequence shown here is derived from an EMBL/GenBank/DDBJ whole genome shotgun (WGS) entry which is preliminary data.</text>
</comment>
<evidence type="ECO:0000256" key="1">
    <source>
        <dbReference type="SAM" id="MobiDB-lite"/>
    </source>
</evidence>
<feature type="region of interest" description="Disordered" evidence="1">
    <location>
        <begin position="1"/>
        <end position="63"/>
    </location>
</feature>